<dbReference type="AlphaFoldDB" id="R4WSE3"/>
<dbReference type="InterPro" id="IPR050887">
    <property type="entry name" value="Beta-mannosidase_GH2"/>
</dbReference>
<dbReference type="GO" id="GO:0004567">
    <property type="term" value="F:beta-mannosidase activity"/>
    <property type="evidence" value="ECO:0007669"/>
    <property type="project" value="TreeGrafter"/>
</dbReference>
<keyword evidence="2" id="KW-0378">Hydrolase</keyword>
<evidence type="ECO:0000259" key="3">
    <source>
        <dbReference type="Pfam" id="PF17753"/>
    </source>
</evidence>
<protein>
    <submittedName>
        <fullName evidence="5">Unkown protein</fullName>
    </submittedName>
</protein>
<dbReference type="SUPFAM" id="SSF49303">
    <property type="entry name" value="beta-Galactosidase/glucuronidase domain"/>
    <property type="match status" value="2"/>
</dbReference>
<name>R4WSE3_RIPPE</name>
<organism evidence="5">
    <name type="scientific">Riptortus pedestris</name>
    <name type="common">Bean bug</name>
    <dbReference type="NCBI Taxonomy" id="329032"/>
    <lineage>
        <taxon>Eukaryota</taxon>
        <taxon>Metazoa</taxon>
        <taxon>Ecdysozoa</taxon>
        <taxon>Arthropoda</taxon>
        <taxon>Hexapoda</taxon>
        <taxon>Insecta</taxon>
        <taxon>Pterygota</taxon>
        <taxon>Neoptera</taxon>
        <taxon>Paraneoptera</taxon>
        <taxon>Hemiptera</taxon>
        <taxon>Heteroptera</taxon>
        <taxon>Panheteroptera</taxon>
        <taxon>Pentatomomorpha</taxon>
        <taxon>Coreoidea</taxon>
        <taxon>Alydidae</taxon>
        <taxon>Riptortus</taxon>
    </lineage>
</organism>
<dbReference type="Pfam" id="PF17753">
    <property type="entry name" value="Ig_mannosidase"/>
    <property type="match status" value="1"/>
</dbReference>
<dbReference type="PANTHER" id="PTHR43730:SF1">
    <property type="entry name" value="BETA-MANNOSIDASE"/>
    <property type="match status" value="1"/>
</dbReference>
<dbReference type="InterPro" id="IPR036156">
    <property type="entry name" value="Beta-gal/glucu_dom_sf"/>
</dbReference>
<dbReference type="InterPro" id="IPR013783">
    <property type="entry name" value="Ig-like_fold"/>
</dbReference>
<evidence type="ECO:0000259" key="4">
    <source>
        <dbReference type="Pfam" id="PF17786"/>
    </source>
</evidence>
<keyword evidence="2" id="KW-0326">Glycosidase</keyword>
<dbReference type="GO" id="GO:0006516">
    <property type="term" value="P:glycoprotein catabolic process"/>
    <property type="evidence" value="ECO:0007669"/>
    <property type="project" value="TreeGrafter"/>
</dbReference>
<dbReference type="InterPro" id="IPR041625">
    <property type="entry name" value="Beta-mannosidase_Ig"/>
</dbReference>
<dbReference type="PANTHER" id="PTHR43730">
    <property type="entry name" value="BETA-MANNOSIDASE"/>
    <property type="match status" value="1"/>
</dbReference>
<accession>R4WSE3</accession>
<comment type="similarity">
    <text evidence="1">Belongs to the glycosyl hydrolase 2 family.</text>
</comment>
<reference evidence="5" key="1">
    <citation type="journal article" date="2013" name="PLoS ONE">
        <title>Gene expression in gut symbiotic organ of stinkbug affected by extracellular bacterial symbiont.</title>
        <authorList>
            <person name="Futahashi R."/>
            <person name="Tanaka K."/>
            <person name="Tanahashi M."/>
            <person name="Nikoh N."/>
            <person name="Kikuchi Y."/>
            <person name="Lee B.L."/>
            <person name="Fukatsu T."/>
        </authorList>
    </citation>
    <scope>NUCLEOTIDE SEQUENCE</scope>
    <source>
        <tissue evidence="5">Midgut</tissue>
    </source>
</reference>
<evidence type="ECO:0000256" key="2">
    <source>
        <dbReference type="ARBA" id="ARBA00023295"/>
    </source>
</evidence>
<evidence type="ECO:0000313" key="5">
    <source>
        <dbReference type="EMBL" id="BAN20837.1"/>
    </source>
</evidence>
<feature type="domain" description="Beta-mannosidase Ig-fold" evidence="3">
    <location>
        <begin position="137"/>
        <end position="193"/>
    </location>
</feature>
<dbReference type="EMBL" id="AK417622">
    <property type="protein sequence ID" value="BAN20837.1"/>
    <property type="molecule type" value="mRNA"/>
</dbReference>
<sequence length="205" mass="23272">MLQYYAKEFFAPIIVSPELSADGTKISIYIVVDGTPDTKKADLTLNIYNWSSADWNPVKVYTNNQTKLEENKSFIAYQVTVADALSGSGRKEDFFLTTTLEVANKPIAPENFLFFTYVRYSGYPETSVKISGITLVDNQTAEITLVADRFALFVWLDLNELKGTFSKNGFHMLKPTTKVTFRSKFPVDLRALQKITVTWLKKNYS</sequence>
<dbReference type="Pfam" id="PF17786">
    <property type="entry name" value="Mannosidase_ig"/>
    <property type="match status" value="1"/>
</dbReference>
<dbReference type="Gene3D" id="2.60.40.10">
    <property type="entry name" value="Immunoglobulins"/>
    <property type="match status" value="2"/>
</dbReference>
<proteinExistence type="evidence at transcript level"/>
<feature type="domain" description="Mannosidase Ig/CBM-like" evidence="4">
    <location>
        <begin position="24"/>
        <end position="117"/>
    </location>
</feature>
<evidence type="ECO:0000256" key="1">
    <source>
        <dbReference type="ARBA" id="ARBA00007401"/>
    </source>
</evidence>
<dbReference type="InterPro" id="IPR041447">
    <property type="entry name" value="Mannosidase_ig"/>
</dbReference>